<organism evidence="1 2">
    <name type="scientific">Thorarchaeia virus VerdaV2</name>
    <dbReference type="NCBI Taxonomy" id="3070171"/>
    <lineage>
        <taxon>Viruses</taxon>
        <taxon>Duplodnaviria</taxon>
        <taxon>Heunggongvirae</taxon>
        <taxon>Uroviricota</taxon>
        <taxon>Caudoviricetes</taxon>
        <taxon>Verdandiviridae</taxon>
        <taxon>Tonitrusvirus</taxon>
        <taxon>Tonitrusvirus shimokitaense</taxon>
    </lineage>
</organism>
<sequence length="83" mass="9787">MGHRQVGRPKKDPSTILNKRFSFLTNLKQFSLIDAFEDKGQSIREIIFKIMPAMIDKFISEDLEMNLSNEQWDIIEKITKWGE</sequence>
<dbReference type="Proteomes" id="UP001162250">
    <property type="component" value="Segment"/>
</dbReference>
<proteinExistence type="predicted"/>
<reference evidence="1 2" key="1">
    <citation type="journal article" date="2022" name="Nat. Microbiol.">
        <title>Three families of Asgard archaeal viruses identified in metagenome-assembled genomes.</title>
        <authorList>
            <person name="Medvedeva S."/>
            <person name="Sun J."/>
            <person name="Yutin N."/>
            <person name="Koonin E.V."/>
            <person name="Nunoura T."/>
            <person name="Rinke C."/>
            <person name="Krupovic M."/>
        </authorList>
    </citation>
    <scope>NUCLEOTIDE SEQUENCE [LARGE SCALE GENOMIC DNA]</scope>
    <source>
        <strain evidence="1">VerdaV2</strain>
    </source>
</reference>
<evidence type="ECO:0000313" key="2">
    <source>
        <dbReference type="Proteomes" id="UP001162250"/>
    </source>
</evidence>
<accession>A0AA35CQY3</accession>
<dbReference type="EMBL" id="LC711078">
    <property type="protein sequence ID" value="BDI54912.1"/>
    <property type="molecule type" value="Genomic_DNA"/>
</dbReference>
<name>A0AA35CQY3_9CAUD</name>
<protein>
    <submittedName>
        <fullName evidence="1">Uncharacterized protein</fullName>
    </submittedName>
</protein>
<dbReference type="RefSeq" id="YP_010772508.1">
    <property type="nucleotide sequence ID" value="NC_074645.1"/>
</dbReference>
<evidence type="ECO:0000313" key="1">
    <source>
        <dbReference type="EMBL" id="BDI54912.1"/>
    </source>
</evidence>
<keyword evidence="2" id="KW-1185">Reference proteome</keyword>
<dbReference type="KEGG" id="vg:80402222"/>
<dbReference type="GeneID" id="80402222"/>